<comment type="caution">
    <text evidence="2">The sequence shown here is derived from an EMBL/GenBank/DDBJ whole genome shotgun (WGS) entry which is preliminary data.</text>
</comment>
<evidence type="ECO:0000313" key="3">
    <source>
        <dbReference type="Proteomes" id="UP001344658"/>
    </source>
</evidence>
<protein>
    <submittedName>
        <fullName evidence="2">Plasmid mobilization relaxosome protein MobC</fullName>
    </submittedName>
</protein>
<name>A0ABU7PCH2_9ACTN</name>
<feature type="compositionally biased region" description="Polar residues" evidence="1">
    <location>
        <begin position="56"/>
        <end position="68"/>
    </location>
</feature>
<evidence type="ECO:0000256" key="1">
    <source>
        <dbReference type="SAM" id="MobiDB-lite"/>
    </source>
</evidence>
<feature type="region of interest" description="Disordered" evidence="1">
    <location>
        <begin position="1"/>
        <end position="42"/>
    </location>
</feature>
<dbReference type="EMBL" id="JAZEWV010000011">
    <property type="protein sequence ID" value="MEE4543504.1"/>
    <property type="molecule type" value="Genomic_DNA"/>
</dbReference>
<feature type="compositionally biased region" description="Basic and acidic residues" evidence="1">
    <location>
        <begin position="1"/>
        <end position="15"/>
    </location>
</feature>
<proteinExistence type="predicted"/>
<dbReference type="RefSeq" id="WP_330795996.1">
    <property type="nucleotide sequence ID" value="NZ_JAZEWV010000011.1"/>
</dbReference>
<sequence length="300" mass="32344">MTRNREDPPVIRHTDNAPLETAVKPTPDTGTDAEESPEPATKARKLAGLWRRAFTNTAPGGASCTQYPTVGRSLGSSPPGVAEETRREGAPDGQAGAASGPDPDALDAVQRAVLAAAHTHDRAHTAPASEEDAAFIHAGVPALDVPPLTVQDGAQAIPKGKIRRFNGKRRTLRVGPVGFTESEHADLLAAAERHGYEGTLSGYLADIALAFIRGAFSVDLPLHTDRQAVQEFRAKVRYEINRIGVNVNQMVYVLHRDDRIEPDIRERLERLDRLLTHIARALLLPTETTEVTGTSEDVCG</sequence>
<organism evidence="2 3">
    <name type="scientific">Actinacidiphila polyblastidii</name>
    <dbReference type="NCBI Taxonomy" id="3110430"/>
    <lineage>
        <taxon>Bacteria</taxon>
        <taxon>Bacillati</taxon>
        <taxon>Actinomycetota</taxon>
        <taxon>Actinomycetes</taxon>
        <taxon>Kitasatosporales</taxon>
        <taxon>Streptomycetaceae</taxon>
        <taxon>Actinacidiphila</taxon>
    </lineage>
</organism>
<reference evidence="2 3" key="1">
    <citation type="submission" date="2023-12" db="EMBL/GenBank/DDBJ databases">
        <title>Streptomyces sp. V4-01.</title>
        <authorList>
            <person name="Somphong A."/>
            <person name="Phongsopitanun W."/>
        </authorList>
    </citation>
    <scope>NUCLEOTIDE SEQUENCE [LARGE SCALE GENOMIC DNA]</scope>
    <source>
        <strain evidence="2 3">V4-01</strain>
    </source>
</reference>
<accession>A0ABU7PCH2</accession>
<keyword evidence="3" id="KW-1185">Reference proteome</keyword>
<dbReference type="Proteomes" id="UP001344658">
    <property type="component" value="Unassembled WGS sequence"/>
</dbReference>
<feature type="region of interest" description="Disordered" evidence="1">
    <location>
        <begin position="56"/>
        <end position="104"/>
    </location>
</feature>
<evidence type="ECO:0000313" key="2">
    <source>
        <dbReference type="EMBL" id="MEE4543504.1"/>
    </source>
</evidence>
<gene>
    <name evidence="2" type="ORF">V2S66_16175</name>
</gene>